<feature type="compositionally biased region" description="Basic residues" evidence="1">
    <location>
        <begin position="136"/>
        <end position="146"/>
    </location>
</feature>
<gene>
    <name evidence="2" type="ORF">SCAR479_10362</name>
</gene>
<sequence length="310" mass="35493">MASTSKLTFSFNGMILHRNHNPTSSTIQSDTSVDDLAKCFGSSLSLQPSGNEEAGNQQIQRNPTGPRWINRRQHDERGDVVMDDWNQQNVAVVDKTVRKPVEMAHVKRYSRPGNPLVGQGTQHLERNPERSARESHPRRRTKRRVRTEHAHDDYTETWSTRGHKKKTIRTRTIHEEYSESYDETRKSSHKRRQPTDKQGRSRGDDPNRSHRRGKKYATKTKLNLVEWPEKSAKRSQTQRVLPQAYTREDVPFKLKIPIESKSKGGPVSVLGPLGHELKSIKPTVTLGNRTLTAQEIAVVGTIQELTVRYV</sequence>
<protein>
    <submittedName>
        <fullName evidence="2">Uncharacterized protein</fullName>
    </submittedName>
</protein>
<dbReference type="Proteomes" id="UP001465668">
    <property type="component" value="Unassembled WGS sequence"/>
</dbReference>
<evidence type="ECO:0000313" key="2">
    <source>
        <dbReference type="EMBL" id="KAK9773032.1"/>
    </source>
</evidence>
<feature type="compositionally biased region" description="Polar residues" evidence="1">
    <location>
        <begin position="44"/>
        <end position="63"/>
    </location>
</feature>
<feature type="compositionally biased region" description="Basic residues" evidence="1">
    <location>
        <begin position="161"/>
        <end position="171"/>
    </location>
</feature>
<name>A0ABR2XH73_9PEZI</name>
<proteinExistence type="predicted"/>
<evidence type="ECO:0000313" key="3">
    <source>
        <dbReference type="Proteomes" id="UP001465668"/>
    </source>
</evidence>
<feature type="compositionally biased region" description="Basic and acidic residues" evidence="1">
    <location>
        <begin position="193"/>
        <end position="208"/>
    </location>
</feature>
<feature type="compositionally biased region" description="Basic and acidic residues" evidence="1">
    <location>
        <begin position="172"/>
        <end position="186"/>
    </location>
</feature>
<dbReference type="EMBL" id="JARVKM010000055">
    <property type="protein sequence ID" value="KAK9773032.1"/>
    <property type="molecule type" value="Genomic_DNA"/>
</dbReference>
<keyword evidence="3" id="KW-1185">Reference proteome</keyword>
<comment type="caution">
    <text evidence="2">The sequence shown here is derived from an EMBL/GenBank/DDBJ whole genome shotgun (WGS) entry which is preliminary data.</text>
</comment>
<reference evidence="2 3" key="1">
    <citation type="submission" date="2024-02" db="EMBL/GenBank/DDBJ databases">
        <title>First draft genome assembly of two strains of Seiridium cardinale.</title>
        <authorList>
            <person name="Emiliani G."/>
            <person name="Scali E."/>
        </authorList>
    </citation>
    <scope>NUCLEOTIDE SEQUENCE [LARGE SCALE GENOMIC DNA]</scope>
    <source>
        <strain evidence="2 3">BM-138-000479</strain>
    </source>
</reference>
<accession>A0ABR2XH73</accession>
<organism evidence="2 3">
    <name type="scientific">Seiridium cardinale</name>
    <dbReference type="NCBI Taxonomy" id="138064"/>
    <lineage>
        <taxon>Eukaryota</taxon>
        <taxon>Fungi</taxon>
        <taxon>Dikarya</taxon>
        <taxon>Ascomycota</taxon>
        <taxon>Pezizomycotina</taxon>
        <taxon>Sordariomycetes</taxon>
        <taxon>Xylariomycetidae</taxon>
        <taxon>Amphisphaeriales</taxon>
        <taxon>Sporocadaceae</taxon>
        <taxon>Seiridium</taxon>
    </lineage>
</organism>
<feature type="compositionally biased region" description="Basic and acidic residues" evidence="1">
    <location>
        <begin position="123"/>
        <end position="135"/>
    </location>
</feature>
<feature type="region of interest" description="Disordered" evidence="1">
    <location>
        <begin position="44"/>
        <end position="71"/>
    </location>
</feature>
<feature type="compositionally biased region" description="Basic residues" evidence="1">
    <location>
        <begin position="209"/>
        <end position="218"/>
    </location>
</feature>
<evidence type="ECO:0000256" key="1">
    <source>
        <dbReference type="SAM" id="MobiDB-lite"/>
    </source>
</evidence>
<feature type="region of interest" description="Disordered" evidence="1">
    <location>
        <begin position="109"/>
        <end position="220"/>
    </location>
</feature>